<name>A0A978VJS8_ZIZJJ</name>
<evidence type="ECO:0000256" key="1">
    <source>
        <dbReference type="SAM" id="MobiDB-lite"/>
    </source>
</evidence>
<reference evidence="2" key="1">
    <citation type="journal article" date="2021" name="Front. Plant Sci.">
        <title>Chromosome-Scale Genome Assembly for Chinese Sour Jujube and Insights Into Its Genome Evolution and Domestication Signature.</title>
        <authorList>
            <person name="Shen L.-Y."/>
            <person name="Luo H."/>
            <person name="Wang X.-L."/>
            <person name="Wang X.-M."/>
            <person name="Qiu X.-J."/>
            <person name="Liu H."/>
            <person name="Zhou S.-S."/>
            <person name="Jia K.-H."/>
            <person name="Nie S."/>
            <person name="Bao Y.-T."/>
            <person name="Zhang R.-G."/>
            <person name="Yun Q.-Z."/>
            <person name="Chai Y.-H."/>
            <person name="Lu J.-Y."/>
            <person name="Li Y."/>
            <person name="Zhao S.-W."/>
            <person name="Mao J.-F."/>
            <person name="Jia S.-G."/>
            <person name="Mao Y.-M."/>
        </authorList>
    </citation>
    <scope>NUCLEOTIDE SEQUENCE</scope>
    <source>
        <strain evidence="2">AT0</strain>
        <tissue evidence="2">Leaf</tissue>
    </source>
</reference>
<comment type="caution">
    <text evidence="2">The sequence shown here is derived from an EMBL/GenBank/DDBJ whole genome shotgun (WGS) entry which is preliminary data.</text>
</comment>
<dbReference type="NCBIfam" id="TIGR01615">
    <property type="entry name" value="A_thal_3542"/>
    <property type="match status" value="1"/>
</dbReference>
<dbReference type="Pfam" id="PF04720">
    <property type="entry name" value="PDDEXK_6"/>
    <property type="match status" value="1"/>
</dbReference>
<dbReference type="InterPro" id="IPR006502">
    <property type="entry name" value="PDDEXK-like"/>
</dbReference>
<organism evidence="2 3">
    <name type="scientific">Ziziphus jujuba var. spinosa</name>
    <dbReference type="NCBI Taxonomy" id="714518"/>
    <lineage>
        <taxon>Eukaryota</taxon>
        <taxon>Viridiplantae</taxon>
        <taxon>Streptophyta</taxon>
        <taxon>Embryophyta</taxon>
        <taxon>Tracheophyta</taxon>
        <taxon>Spermatophyta</taxon>
        <taxon>Magnoliopsida</taxon>
        <taxon>eudicotyledons</taxon>
        <taxon>Gunneridae</taxon>
        <taxon>Pentapetalae</taxon>
        <taxon>rosids</taxon>
        <taxon>fabids</taxon>
        <taxon>Rosales</taxon>
        <taxon>Rhamnaceae</taxon>
        <taxon>Paliureae</taxon>
        <taxon>Ziziphus</taxon>
    </lineage>
</organism>
<dbReference type="PANTHER" id="PTHR31579">
    <property type="entry name" value="OS03G0796600 PROTEIN"/>
    <property type="match status" value="1"/>
</dbReference>
<dbReference type="AlphaFoldDB" id="A0A978VJS8"/>
<gene>
    <name evidence="2" type="ORF">FEM48_Zijuj04G0121300</name>
</gene>
<evidence type="ECO:0000313" key="3">
    <source>
        <dbReference type="Proteomes" id="UP000813462"/>
    </source>
</evidence>
<protein>
    <submittedName>
        <fullName evidence="2">Uncharacterized protein</fullName>
    </submittedName>
</protein>
<dbReference type="Proteomes" id="UP000813462">
    <property type="component" value="Unassembled WGS sequence"/>
</dbReference>
<proteinExistence type="predicted"/>
<evidence type="ECO:0000313" key="2">
    <source>
        <dbReference type="EMBL" id="KAH7533347.1"/>
    </source>
</evidence>
<accession>A0A978VJS8</accession>
<sequence length="295" mass="33338">MAGRAMFEIPVTTRQRSDDEIVGLRIGGGGAAAAVSLTGMVFGFLDDADVLPENTSSFSDGCDDVDEEEEEDSSNIEENKVFWEEQEQLLQKQFDRIEDSSSNERGFKGDELAVQLPETGGFRLPELLAERNLQPAAEFRLQFRHLQIKVAELIQFAFSYLEVVEKSSSNKKEVRVVIELNFRAEFEMARASDEYNRLISRLPEVFVGKAERLRTLIKILCAAAKTCMKEKKMHLGPWRKHKYMQAKWLGSCERSAPAPLPVRDSHRPIKPRASMLTFDLLETLPGLHCTAVEVV</sequence>
<dbReference type="PANTHER" id="PTHR31579:SF58">
    <property type="entry name" value="PLANT-SPECIFIC DOMAIN TIGR01615 FAMILY PROTEIN"/>
    <property type="match status" value="1"/>
</dbReference>
<feature type="region of interest" description="Disordered" evidence="1">
    <location>
        <begin position="55"/>
        <end position="76"/>
    </location>
</feature>
<feature type="compositionally biased region" description="Acidic residues" evidence="1">
    <location>
        <begin position="61"/>
        <end position="75"/>
    </location>
</feature>
<dbReference type="EMBL" id="JAEACU010000004">
    <property type="protein sequence ID" value="KAH7533347.1"/>
    <property type="molecule type" value="Genomic_DNA"/>
</dbReference>